<keyword evidence="5 13" id="KW-0349">Heme</keyword>
<dbReference type="Proteomes" id="UP000053424">
    <property type="component" value="Unassembled WGS sequence"/>
</dbReference>
<dbReference type="PRINTS" id="PR00385">
    <property type="entry name" value="P450"/>
</dbReference>
<dbReference type="Pfam" id="PF00067">
    <property type="entry name" value="p450"/>
    <property type="match status" value="1"/>
</dbReference>
<dbReference type="Gene3D" id="1.10.630.10">
    <property type="entry name" value="Cytochrome P450"/>
    <property type="match status" value="1"/>
</dbReference>
<dbReference type="AlphaFoldDB" id="A0A0C2YAL9"/>
<evidence type="ECO:0000256" key="6">
    <source>
        <dbReference type="ARBA" id="ARBA00022692"/>
    </source>
</evidence>
<evidence type="ECO:0000256" key="9">
    <source>
        <dbReference type="ARBA" id="ARBA00023002"/>
    </source>
</evidence>
<evidence type="ECO:0000256" key="5">
    <source>
        <dbReference type="ARBA" id="ARBA00022617"/>
    </source>
</evidence>
<dbReference type="EMBL" id="KN831770">
    <property type="protein sequence ID" value="KIM46888.1"/>
    <property type="molecule type" value="Genomic_DNA"/>
</dbReference>
<dbReference type="OrthoDB" id="1470350at2759"/>
<sequence length="577" mass="64044">MFAYQVSLVQLVVGLGATWITTLLITKSGSLRSALKSLGNCPGKGILLLHPFRNAAIVAGPIFPFKGMIGYYFGKFSQYRKYGSTCLSSVVLWDLRPVVWTADPEVFRVASLDRPTFIKDVEAYEPLNIYGPNIVGTEGAEWKRHRDIARSAFNEKNNNIVWEESIRIVNEWFDAELAGKADGETINLLPAFTNVALLVIASAGFGRRTPWTAASSDPELVSYHSMNFAMALKTTIHCLFVKALTPTPMYALSHKIYIPWLSSVLNDTTNAFESLRKHMLEIISDARAAGTTESRQNIGYPARQETTGYKIQSGLLANLVEANTFSGEDNFTGDKGRTLTDEELLSDTFIFLLAGHETSAHSLCFAALLLALYPEVQAKVLREVTTLWPNGAPTSNSFTTFKESITKLDYTSAVIQEAIRMFPPVMRLGKLASADTHVKSKIFDSHSLKILREIDVPIKAGSVVVLDVLGLHMNPLIWGDDVEDCKPERFIDTEGYRWPREAFAGFSLGPRNCIGQRFALSEMVCVLALLIRKWEVLVPVSLEGKTMEEKKSNMLDWIPGPTIIPANAGVRLKERSH</sequence>
<evidence type="ECO:0000256" key="14">
    <source>
        <dbReference type="RuleBase" id="RU000461"/>
    </source>
</evidence>
<dbReference type="InterPro" id="IPR050121">
    <property type="entry name" value="Cytochrome_P450_monoxygenase"/>
</dbReference>
<keyword evidence="6 15" id="KW-0812">Transmembrane</keyword>
<evidence type="ECO:0000256" key="7">
    <source>
        <dbReference type="ARBA" id="ARBA00022723"/>
    </source>
</evidence>
<evidence type="ECO:0000313" key="17">
    <source>
        <dbReference type="Proteomes" id="UP000053424"/>
    </source>
</evidence>
<evidence type="ECO:0000256" key="1">
    <source>
        <dbReference type="ARBA" id="ARBA00001971"/>
    </source>
</evidence>
<dbReference type="GO" id="GO:0016020">
    <property type="term" value="C:membrane"/>
    <property type="evidence" value="ECO:0007669"/>
    <property type="project" value="UniProtKB-SubCell"/>
</dbReference>
<comment type="subcellular location">
    <subcellularLocation>
        <location evidence="2">Membrane</location>
    </subcellularLocation>
</comment>
<keyword evidence="10 13" id="KW-0408">Iron</keyword>
<dbReference type="GO" id="GO:0004497">
    <property type="term" value="F:monooxygenase activity"/>
    <property type="evidence" value="ECO:0007669"/>
    <property type="project" value="UniProtKB-KW"/>
</dbReference>
<dbReference type="InterPro" id="IPR017972">
    <property type="entry name" value="Cyt_P450_CS"/>
</dbReference>
<protein>
    <recommendedName>
        <fullName evidence="18">Cytochrome P450</fullName>
    </recommendedName>
</protein>
<evidence type="ECO:0000256" key="2">
    <source>
        <dbReference type="ARBA" id="ARBA00004370"/>
    </source>
</evidence>
<evidence type="ECO:0000256" key="8">
    <source>
        <dbReference type="ARBA" id="ARBA00022989"/>
    </source>
</evidence>
<accession>A0A0C2YAL9</accession>
<evidence type="ECO:0000313" key="16">
    <source>
        <dbReference type="EMBL" id="KIM46888.1"/>
    </source>
</evidence>
<keyword evidence="11 14" id="KW-0503">Monooxygenase</keyword>
<dbReference type="InterPro" id="IPR002401">
    <property type="entry name" value="Cyt_P450_E_grp-I"/>
</dbReference>
<dbReference type="GO" id="GO:0005506">
    <property type="term" value="F:iron ion binding"/>
    <property type="evidence" value="ECO:0007669"/>
    <property type="project" value="InterPro"/>
</dbReference>
<evidence type="ECO:0000256" key="11">
    <source>
        <dbReference type="ARBA" id="ARBA00023033"/>
    </source>
</evidence>
<gene>
    <name evidence="16" type="ORF">M413DRAFT_440460</name>
</gene>
<evidence type="ECO:0000256" key="10">
    <source>
        <dbReference type="ARBA" id="ARBA00023004"/>
    </source>
</evidence>
<feature type="transmembrane region" description="Helical" evidence="15">
    <location>
        <begin position="6"/>
        <end position="26"/>
    </location>
</feature>
<reference evidence="16 17" key="1">
    <citation type="submission" date="2014-04" db="EMBL/GenBank/DDBJ databases">
        <authorList>
            <consortium name="DOE Joint Genome Institute"/>
            <person name="Kuo A."/>
            <person name="Gay G."/>
            <person name="Dore J."/>
            <person name="Kohler A."/>
            <person name="Nagy L.G."/>
            <person name="Floudas D."/>
            <person name="Copeland A."/>
            <person name="Barry K.W."/>
            <person name="Cichocki N."/>
            <person name="Veneault-Fourrey C."/>
            <person name="LaButti K."/>
            <person name="Lindquist E.A."/>
            <person name="Lipzen A."/>
            <person name="Lundell T."/>
            <person name="Morin E."/>
            <person name="Murat C."/>
            <person name="Sun H."/>
            <person name="Tunlid A."/>
            <person name="Henrissat B."/>
            <person name="Grigoriev I.V."/>
            <person name="Hibbett D.S."/>
            <person name="Martin F."/>
            <person name="Nordberg H.P."/>
            <person name="Cantor M.N."/>
            <person name="Hua S.X."/>
        </authorList>
    </citation>
    <scope>NUCLEOTIDE SEQUENCE [LARGE SCALE GENOMIC DNA]</scope>
    <source>
        <strain evidence="17">h7</strain>
    </source>
</reference>
<evidence type="ECO:0008006" key="18">
    <source>
        <dbReference type="Google" id="ProtNLM"/>
    </source>
</evidence>
<comment type="cofactor">
    <cofactor evidence="1 13">
        <name>heme</name>
        <dbReference type="ChEBI" id="CHEBI:30413"/>
    </cofactor>
</comment>
<dbReference type="GO" id="GO:0020037">
    <property type="term" value="F:heme binding"/>
    <property type="evidence" value="ECO:0007669"/>
    <property type="project" value="InterPro"/>
</dbReference>
<keyword evidence="9 14" id="KW-0560">Oxidoreductase</keyword>
<dbReference type="STRING" id="686832.A0A0C2YAL9"/>
<name>A0A0C2YAL9_HEBCY</name>
<dbReference type="SUPFAM" id="SSF48264">
    <property type="entry name" value="Cytochrome P450"/>
    <property type="match status" value="1"/>
</dbReference>
<keyword evidence="12 15" id="KW-0472">Membrane</keyword>
<dbReference type="InterPro" id="IPR001128">
    <property type="entry name" value="Cyt_P450"/>
</dbReference>
<comment type="pathway">
    <text evidence="3">Secondary metabolite biosynthesis; terpenoid biosynthesis.</text>
</comment>
<evidence type="ECO:0000256" key="12">
    <source>
        <dbReference type="ARBA" id="ARBA00023136"/>
    </source>
</evidence>
<keyword evidence="17" id="KW-1185">Reference proteome</keyword>
<dbReference type="PANTHER" id="PTHR24305">
    <property type="entry name" value="CYTOCHROME P450"/>
    <property type="match status" value="1"/>
</dbReference>
<keyword evidence="7 13" id="KW-0479">Metal-binding</keyword>
<keyword evidence="8 15" id="KW-1133">Transmembrane helix</keyword>
<evidence type="ECO:0000256" key="3">
    <source>
        <dbReference type="ARBA" id="ARBA00004721"/>
    </source>
</evidence>
<feature type="binding site" description="axial binding residue" evidence="13">
    <location>
        <position position="513"/>
    </location>
    <ligand>
        <name>heme</name>
        <dbReference type="ChEBI" id="CHEBI:30413"/>
    </ligand>
    <ligandPart>
        <name>Fe</name>
        <dbReference type="ChEBI" id="CHEBI:18248"/>
    </ligandPart>
</feature>
<dbReference type="InterPro" id="IPR036396">
    <property type="entry name" value="Cyt_P450_sf"/>
</dbReference>
<organism evidence="16 17">
    <name type="scientific">Hebeloma cylindrosporum</name>
    <dbReference type="NCBI Taxonomy" id="76867"/>
    <lineage>
        <taxon>Eukaryota</taxon>
        <taxon>Fungi</taxon>
        <taxon>Dikarya</taxon>
        <taxon>Basidiomycota</taxon>
        <taxon>Agaricomycotina</taxon>
        <taxon>Agaricomycetes</taxon>
        <taxon>Agaricomycetidae</taxon>
        <taxon>Agaricales</taxon>
        <taxon>Agaricineae</taxon>
        <taxon>Hymenogastraceae</taxon>
        <taxon>Hebeloma</taxon>
    </lineage>
</organism>
<reference evidence="17" key="2">
    <citation type="submission" date="2015-01" db="EMBL/GenBank/DDBJ databases">
        <title>Evolutionary Origins and Diversification of the Mycorrhizal Mutualists.</title>
        <authorList>
            <consortium name="DOE Joint Genome Institute"/>
            <consortium name="Mycorrhizal Genomics Consortium"/>
            <person name="Kohler A."/>
            <person name="Kuo A."/>
            <person name="Nagy L.G."/>
            <person name="Floudas D."/>
            <person name="Copeland A."/>
            <person name="Barry K.W."/>
            <person name="Cichocki N."/>
            <person name="Veneault-Fourrey C."/>
            <person name="LaButti K."/>
            <person name="Lindquist E.A."/>
            <person name="Lipzen A."/>
            <person name="Lundell T."/>
            <person name="Morin E."/>
            <person name="Murat C."/>
            <person name="Riley R."/>
            <person name="Ohm R."/>
            <person name="Sun H."/>
            <person name="Tunlid A."/>
            <person name="Henrissat B."/>
            <person name="Grigoriev I.V."/>
            <person name="Hibbett D.S."/>
            <person name="Martin F."/>
        </authorList>
    </citation>
    <scope>NUCLEOTIDE SEQUENCE [LARGE SCALE GENOMIC DNA]</scope>
    <source>
        <strain evidence="17">h7</strain>
    </source>
</reference>
<evidence type="ECO:0000256" key="13">
    <source>
        <dbReference type="PIRSR" id="PIRSR602401-1"/>
    </source>
</evidence>
<comment type="similarity">
    <text evidence="4 14">Belongs to the cytochrome P450 family.</text>
</comment>
<evidence type="ECO:0000256" key="15">
    <source>
        <dbReference type="SAM" id="Phobius"/>
    </source>
</evidence>
<evidence type="ECO:0000256" key="4">
    <source>
        <dbReference type="ARBA" id="ARBA00010617"/>
    </source>
</evidence>
<dbReference type="PANTHER" id="PTHR24305:SF166">
    <property type="entry name" value="CYTOCHROME P450 12A4, MITOCHONDRIAL-RELATED"/>
    <property type="match status" value="1"/>
</dbReference>
<dbReference type="PRINTS" id="PR00463">
    <property type="entry name" value="EP450I"/>
</dbReference>
<dbReference type="GO" id="GO:0016705">
    <property type="term" value="F:oxidoreductase activity, acting on paired donors, with incorporation or reduction of molecular oxygen"/>
    <property type="evidence" value="ECO:0007669"/>
    <property type="project" value="InterPro"/>
</dbReference>
<dbReference type="HOGENOM" id="CLU_001570_25_0_1"/>
<proteinExistence type="inferred from homology"/>
<dbReference type="PROSITE" id="PS00086">
    <property type="entry name" value="CYTOCHROME_P450"/>
    <property type="match status" value="1"/>
</dbReference>